<evidence type="ECO:0000313" key="3">
    <source>
        <dbReference type="Proteomes" id="UP000585614"/>
    </source>
</evidence>
<gene>
    <name evidence="2" type="ORF">mRhiFer1_008290</name>
</gene>
<comment type="caution">
    <text evidence="2">The sequence shown here is derived from an EMBL/GenBank/DDBJ whole genome shotgun (WGS) entry which is preliminary data.</text>
</comment>
<dbReference type="InterPro" id="IPR010195">
    <property type="entry name" value="Uncharacterised_peroxidase-rel"/>
</dbReference>
<feature type="domain" description="Carboxymuconolactone decarboxylase-like" evidence="1">
    <location>
        <begin position="91"/>
        <end position="137"/>
    </location>
</feature>
<dbReference type="PANTHER" id="PTHR35446:SF2">
    <property type="entry name" value="CARBOXYMUCONOLACTONE DECARBOXYLASE-LIKE DOMAIN-CONTAINING PROTEIN"/>
    <property type="match status" value="1"/>
</dbReference>
<proteinExistence type="predicted"/>
<organism evidence="2 3">
    <name type="scientific">Rhinolophus ferrumequinum</name>
    <name type="common">Greater horseshoe bat</name>
    <dbReference type="NCBI Taxonomy" id="59479"/>
    <lineage>
        <taxon>Eukaryota</taxon>
        <taxon>Metazoa</taxon>
        <taxon>Chordata</taxon>
        <taxon>Craniata</taxon>
        <taxon>Vertebrata</taxon>
        <taxon>Euteleostomi</taxon>
        <taxon>Mammalia</taxon>
        <taxon>Eutheria</taxon>
        <taxon>Laurasiatheria</taxon>
        <taxon>Chiroptera</taxon>
        <taxon>Yinpterochiroptera</taxon>
        <taxon>Rhinolophoidea</taxon>
        <taxon>Rhinolophidae</taxon>
        <taxon>Rhinolophinae</taxon>
        <taxon>Rhinolophus</taxon>
    </lineage>
</organism>
<dbReference type="Gene3D" id="1.20.5.810">
    <property type="entry name" value="AhpD-like"/>
    <property type="match status" value="1"/>
</dbReference>
<dbReference type="Proteomes" id="UP000585614">
    <property type="component" value="Unassembled WGS sequence"/>
</dbReference>
<evidence type="ECO:0000259" key="1">
    <source>
        <dbReference type="Pfam" id="PF02627"/>
    </source>
</evidence>
<dbReference type="InterPro" id="IPR029032">
    <property type="entry name" value="AhpD-like"/>
</dbReference>
<dbReference type="OrthoDB" id="10040445at2759"/>
<reference evidence="2 3" key="1">
    <citation type="journal article" date="2020" name="Nature">
        <title>Six reference-quality genomes reveal evolution of bat adaptations.</title>
        <authorList>
            <person name="Jebb D."/>
            <person name="Huang Z."/>
            <person name="Pippel M."/>
            <person name="Hughes G.M."/>
            <person name="Lavrichenko K."/>
            <person name="Devanna P."/>
            <person name="Winkler S."/>
            <person name="Jermiin L.S."/>
            <person name="Skirmuntt E.C."/>
            <person name="Katzourakis A."/>
            <person name="Burkitt-Gray L."/>
            <person name="Ray D.A."/>
            <person name="Sullivan K.A.M."/>
            <person name="Roscito J.G."/>
            <person name="Kirilenko B.M."/>
            <person name="Davalos L.M."/>
            <person name="Corthals A.P."/>
            <person name="Power M.L."/>
            <person name="Jones G."/>
            <person name="Ransome R.D."/>
            <person name="Dechmann D.K.N."/>
            <person name="Locatelli A.G."/>
            <person name="Puechmaille S.J."/>
            <person name="Fedrigo O."/>
            <person name="Jarvis E.D."/>
            <person name="Hiller M."/>
            <person name="Vernes S.C."/>
            <person name="Myers E.W."/>
            <person name="Teeling E.C."/>
        </authorList>
    </citation>
    <scope>NUCLEOTIDE SEQUENCE [LARGE SCALE GENOMIC DNA]</scope>
    <source>
        <strain evidence="2">MRhiFer1</strain>
        <tissue evidence="2">Lung</tissue>
    </source>
</reference>
<dbReference type="Pfam" id="PF02627">
    <property type="entry name" value="CMD"/>
    <property type="match status" value="1"/>
</dbReference>
<dbReference type="AlphaFoldDB" id="A0A7J7VQS6"/>
<accession>A0A7J7VQS6</accession>
<name>A0A7J7VQS6_RHIFE</name>
<dbReference type="EMBL" id="JACAGC010000012">
    <property type="protein sequence ID" value="KAF6327577.1"/>
    <property type="molecule type" value="Genomic_DNA"/>
</dbReference>
<dbReference type="GO" id="GO:0051920">
    <property type="term" value="F:peroxiredoxin activity"/>
    <property type="evidence" value="ECO:0007669"/>
    <property type="project" value="InterPro"/>
</dbReference>
<dbReference type="SUPFAM" id="SSF69118">
    <property type="entry name" value="AhpD-like"/>
    <property type="match status" value="1"/>
</dbReference>
<dbReference type="InterPro" id="IPR003779">
    <property type="entry name" value="CMD-like"/>
</dbReference>
<dbReference type="NCBIfam" id="TIGR01926">
    <property type="entry name" value="peroxid_rel"/>
    <property type="match status" value="1"/>
</dbReference>
<sequence>MPVLRSLGVLRPLALLCLVKNRFWKKLPVVTLNLRLYETQQEEKSKPISRYPVPYKKDLPFDIVELMEEIENKRGFLPNIFKMLSYRPLEFRAFFAYYNIIFNKETGQLSKADKELIIVVISQASRCPYSVVVHSAQYRVYSKNPVLSDQVCVNWRKSDLPAREKAMLEFALAISRADDITDDHFRKLEVHGFNREDAWDIATISAFYAMSNCLANFVSLVPNKEFYLMGRTSDVKDIKSDPAAPKV</sequence>
<dbReference type="Gene3D" id="1.20.1290.10">
    <property type="entry name" value="AhpD-like"/>
    <property type="match status" value="1"/>
</dbReference>
<protein>
    <recommendedName>
        <fullName evidence="1">Carboxymuconolactone decarboxylase-like domain-containing protein</fullName>
    </recommendedName>
</protein>
<dbReference type="PANTHER" id="PTHR35446">
    <property type="entry name" value="SI:CH211-175M2.5"/>
    <property type="match status" value="1"/>
</dbReference>
<evidence type="ECO:0000313" key="2">
    <source>
        <dbReference type="EMBL" id="KAF6327577.1"/>
    </source>
</evidence>